<feature type="signal peptide" evidence="1">
    <location>
        <begin position="1"/>
        <end position="26"/>
    </location>
</feature>
<dbReference type="AlphaFoldDB" id="A0A835V413"/>
<organism evidence="2 3">
    <name type="scientific">Vanilla planifolia</name>
    <name type="common">Vanilla</name>
    <dbReference type="NCBI Taxonomy" id="51239"/>
    <lineage>
        <taxon>Eukaryota</taxon>
        <taxon>Viridiplantae</taxon>
        <taxon>Streptophyta</taxon>
        <taxon>Embryophyta</taxon>
        <taxon>Tracheophyta</taxon>
        <taxon>Spermatophyta</taxon>
        <taxon>Magnoliopsida</taxon>
        <taxon>Liliopsida</taxon>
        <taxon>Asparagales</taxon>
        <taxon>Orchidaceae</taxon>
        <taxon>Vanilloideae</taxon>
        <taxon>Vanilleae</taxon>
        <taxon>Vanilla</taxon>
    </lineage>
</organism>
<dbReference type="EMBL" id="JADCNM010000005">
    <property type="protein sequence ID" value="KAG0482920.1"/>
    <property type="molecule type" value="Genomic_DNA"/>
</dbReference>
<sequence>MMNLFSMFSGIVHMLQLFGWRFLCSAELKFDYFQHLGIDSIVKLIDWIISNYRNLKAVNFIGMCAYMLHAIWTNRNCKVHGEGVNSARIFARLIMHATSLVQPLDQAVPRQPHGVGFNLLVFVVPTPKGWIKINRDAAWKKDDKGFLLVLFSGMRMAYQSR</sequence>
<comment type="caution">
    <text evidence="2">The sequence shown here is derived from an EMBL/GenBank/DDBJ whole genome shotgun (WGS) entry which is preliminary data.</text>
</comment>
<keyword evidence="1" id="KW-0732">Signal</keyword>
<protein>
    <submittedName>
        <fullName evidence="2">Uncharacterized protein</fullName>
    </submittedName>
</protein>
<reference evidence="2 3" key="1">
    <citation type="journal article" date="2020" name="Nat. Food">
        <title>A phased Vanilla planifolia genome enables genetic improvement of flavour and production.</title>
        <authorList>
            <person name="Hasing T."/>
            <person name="Tang H."/>
            <person name="Brym M."/>
            <person name="Khazi F."/>
            <person name="Huang T."/>
            <person name="Chambers A.H."/>
        </authorList>
    </citation>
    <scope>NUCLEOTIDE SEQUENCE [LARGE SCALE GENOMIC DNA]</scope>
    <source>
        <tissue evidence="2">Leaf</tissue>
    </source>
</reference>
<feature type="chain" id="PRO_5032564952" evidence="1">
    <location>
        <begin position="27"/>
        <end position="161"/>
    </location>
</feature>
<evidence type="ECO:0000256" key="1">
    <source>
        <dbReference type="SAM" id="SignalP"/>
    </source>
</evidence>
<evidence type="ECO:0000313" key="2">
    <source>
        <dbReference type="EMBL" id="KAG0482920.1"/>
    </source>
</evidence>
<name>A0A835V413_VANPL</name>
<gene>
    <name evidence="2" type="ORF">HPP92_011004</name>
</gene>
<proteinExistence type="predicted"/>
<evidence type="ECO:0000313" key="3">
    <source>
        <dbReference type="Proteomes" id="UP000639772"/>
    </source>
</evidence>
<dbReference type="Proteomes" id="UP000639772">
    <property type="component" value="Unassembled WGS sequence"/>
</dbReference>
<accession>A0A835V413</accession>